<dbReference type="Proteomes" id="UP000823388">
    <property type="component" value="Chromosome 3K"/>
</dbReference>
<sequence>MAANDGEPAREGGDRAEVEEDVDDEARFFTLELSLTGHREEEKGKMEDGNNKGMTDGRELVAAAEAIHRRERVAAVEAFRRRDAASEASGMAAGPVARLRALVRKLRKPKAAAPGHPSGARAAAAALGAEGNRQFMAGAEAQSAAGAATGEERRTSTEAALKYLNLSKVSPILACRGGVADGGPNDDAAASPPPHSPQAAAVLPGRKSRAGESEAGLRQACRRRLGIGRSSAAVAALAPARRDDSLLQAQEGIASAIAHCKLSLSPSRGTPRH</sequence>
<feature type="region of interest" description="Disordered" evidence="1">
    <location>
        <begin position="178"/>
        <end position="216"/>
    </location>
</feature>
<evidence type="ECO:0000256" key="1">
    <source>
        <dbReference type="SAM" id="MobiDB-lite"/>
    </source>
</evidence>
<organism evidence="2 3">
    <name type="scientific">Panicum virgatum</name>
    <name type="common">Blackwell switchgrass</name>
    <dbReference type="NCBI Taxonomy" id="38727"/>
    <lineage>
        <taxon>Eukaryota</taxon>
        <taxon>Viridiplantae</taxon>
        <taxon>Streptophyta</taxon>
        <taxon>Embryophyta</taxon>
        <taxon>Tracheophyta</taxon>
        <taxon>Spermatophyta</taxon>
        <taxon>Magnoliopsida</taxon>
        <taxon>Liliopsida</taxon>
        <taxon>Poales</taxon>
        <taxon>Poaceae</taxon>
        <taxon>PACMAD clade</taxon>
        <taxon>Panicoideae</taxon>
        <taxon>Panicodae</taxon>
        <taxon>Paniceae</taxon>
        <taxon>Panicinae</taxon>
        <taxon>Panicum</taxon>
        <taxon>Panicum sect. Hiantes</taxon>
    </lineage>
</organism>
<name>A0A8T0UGS4_PANVG</name>
<feature type="region of interest" description="Disordered" evidence="1">
    <location>
        <begin position="1"/>
        <end position="56"/>
    </location>
</feature>
<dbReference type="PANTHER" id="PTHR33929">
    <property type="entry name" value="MEMBRANE-ASSOCIATED KINASE REGULATOR 2-RELATED"/>
    <property type="match status" value="1"/>
</dbReference>
<reference evidence="2" key="1">
    <citation type="submission" date="2020-05" db="EMBL/GenBank/DDBJ databases">
        <title>WGS assembly of Panicum virgatum.</title>
        <authorList>
            <person name="Lovell J.T."/>
            <person name="Jenkins J."/>
            <person name="Shu S."/>
            <person name="Juenger T.E."/>
            <person name="Schmutz J."/>
        </authorList>
    </citation>
    <scope>NUCLEOTIDE SEQUENCE</scope>
    <source>
        <strain evidence="2">AP13</strain>
    </source>
</reference>
<proteinExistence type="predicted"/>
<dbReference type="GO" id="GO:0005886">
    <property type="term" value="C:plasma membrane"/>
    <property type="evidence" value="ECO:0007669"/>
    <property type="project" value="InterPro"/>
</dbReference>
<comment type="caution">
    <text evidence="2">The sequence shown here is derived from an EMBL/GenBank/DDBJ whole genome shotgun (WGS) entry which is preliminary data.</text>
</comment>
<gene>
    <name evidence="2" type="ORF">PVAP13_3KG082300</name>
</gene>
<dbReference type="AlphaFoldDB" id="A0A8T0UGS4"/>
<evidence type="ECO:0000313" key="2">
    <source>
        <dbReference type="EMBL" id="KAG2623832.1"/>
    </source>
</evidence>
<protein>
    <submittedName>
        <fullName evidence="2">Uncharacterized protein</fullName>
    </submittedName>
</protein>
<feature type="compositionally biased region" description="Basic and acidic residues" evidence="1">
    <location>
        <begin position="37"/>
        <end position="56"/>
    </location>
</feature>
<dbReference type="InterPro" id="IPR039619">
    <property type="entry name" value="MAKR2/5"/>
</dbReference>
<feature type="compositionally biased region" description="Basic and acidic residues" evidence="1">
    <location>
        <begin position="7"/>
        <end position="16"/>
    </location>
</feature>
<evidence type="ECO:0000313" key="3">
    <source>
        <dbReference type="Proteomes" id="UP000823388"/>
    </source>
</evidence>
<accession>A0A8T0UGS4</accession>
<keyword evidence="3" id="KW-1185">Reference proteome</keyword>
<dbReference type="PANTHER" id="PTHR33929:SF1">
    <property type="entry name" value="MEMBRANE-ASSOCIATED KINASE REGULATOR 2-RELATED"/>
    <property type="match status" value="1"/>
</dbReference>
<dbReference type="EMBL" id="CM029041">
    <property type="protein sequence ID" value="KAG2623832.1"/>
    <property type="molecule type" value="Genomic_DNA"/>
</dbReference>